<reference evidence="13" key="1">
    <citation type="submission" date="2022-03" db="EMBL/GenBank/DDBJ databases">
        <title>De novo assembled genomes of Belliella spp. (Cyclobacteriaceae) strains.</title>
        <authorList>
            <person name="Szabo A."/>
            <person name="Korponai K."/>
            <person name="Felfoldi T."/>
        </authorList>
    </citation>
    <scope>NUCLEOTIDE SEQUENCE</scope>
    <source>
        <strain evidence="13">DSM 111904</strain>
    </source>
</reference>
<feature type="domain" description="Zinc finger CHC2-type" evidence="11">
    <location>
        <begin position="31"/>
        <end position="86"/>
    </location>
</feature>
<evidence type="ECO:0000256" key="9">
    <source>
        <dbReference type="ARBA" id="ARBA00023163"/>
    </source>
</evidence>
<evidence type="ECO:0000256" key="2">
    <source>
        <dbReference type="ARBA" id="ARBA00022515"/>
    </source>
</evidence>
<dbReference type="InterPro" id="IPR050219">
    <property type="entry name" value="DnaG_primase"/>
</dbReference>
<dbReference type="SUPFAM" id="SSF52540">
    <property type="entry name" value="P-loop containing nucleoside triphosphate hydrolases"/>
    <property type="match status" value="1"/>
</dbReference>
<dbReference type="Gene3D" id="3.90.580.10">
    <property type="entry name" value="Zinc finger, CHC2-type domain"/>
    <property type="match status" value="1"/>
</dbReference>
<evidence type="ECO:0000256" key="6">
    <source>
        <dbReference type="ARBA" id="ARBA00022723"/>
    </source>
</evidence>
<keyword evidence="4" id="KW-0548">Nucleotidyltransferase</keyword>
<dbReference type="Proteomes" id="UP001165489">
    <property type="component" value="Unassembled WGS sequence"/>
</dbReference>
<keyword evidence="2" id="KW-0639">Primosome</keyword>
<keyword evidence="1" id="KW-0240">DNA-directed RNA polymerase</keyword>
<dbReference type="Pfam" id="PF01807">
    <property type="entry name" value="Zn_ribbon_DnaG"/>
    <property type="match status" value="1"/>
</dbReference>
<dbReference type="Gene3D" id="3.90.980.10">
    <property type="entry name" value="DNA primase, catalytic core, N-terminal domain"/>
    <property type="match status" value="1"/>
</dbReference>
<dbReference type="EMBL" id="JAKZGP010000109">
    <property type="protein sequence ID" value="MCH7411744.1"/>
    <property type="molecule type" value="Genomic_DNA"/>
</dbReference>
<dbReference type="InterPro" id="IPR006171">
    <property type="entry name" value="TOPRIM_dom"/>
</dbReference>
<keyword evidence="5" id="KW-0235">DNA replication</keyword>
<evidence type="ECO:0000259" key="12">
    <source>
        <dbReference type="SMART" id="SM00493"/>
    </source>
</evidence>
<dbReference type="SMART" id="SM00493">
    <property type="entry name" value="TOPRIM"/>
    <property type="match status" value="1"/>
</dbReference>
<name>A0ABS9V6A2_9BACT</name>
<dbReference type="Gene3D" id="3.40.1360.10">
    <property type="match status" value="1"/>
</dbReference>
<feature type="domain" description="Toprim" evidence="12">
    <location>
        <begin position="241"/>
        <end position="319"/>
    </location>
</feature>
<gene>
    <name evidence="13" type="ORF">MM239_20320</name>
</gene>
<dbReference type="RefSeq" id="WP_241350169.1">
    <property type="nucleotide sequence ID" value="NZ_JAKZGP010000109.1"/>
</dbReference>
<feature type="compositionally biased region" description="Polar residues" evidence="10">
    <location>
        <begin position="408"/>
        <end position="422"/>
    </location>
</feature>
<dbReference type="InterPro" id="IPR002694">
    <property type="entry name" value="Znf_CHC2"/>
</dbReference>
<evidence type="ECO:0000256" key="7">
    <source>
        <dbReference type="ARBA" id="ARBA00022771"/>
    </source>
</evidence>
<keyword evidence="8" id="KW-0862">Zinc</keyword>
<proteinExistence type="predicted"/>
<protein>
    <submittedName>
        <fullName evidence="13">CHC2 zinc finger domain-containing protein</fullName>
    </submittedName>
</protein>
<dbReference type="SUPFAM" id="SSF56731">
    <property type="entry name" value="DNA primase core"/>
    <property type="match status" value="1"/>
</dbReference>
<accession>A0ABS9V6A2</accession>
<evidence type="ECO:0000256" key="8">
    <source>
        <dbReference type="ARBA" id="ARBA00022833"/>
    </source>
</evidence>
<evidence type="ECO:0000256" key="5">
    <source>
        <dbReference type="ARBA" id="ARBA00022705"/>
    </source>
</evidence>
<dbReference type="SMART" id="SM00400">
    <property type="entry name" value="ZnF_CHCC"/>
    <property type="match status" value="1"/>
</dbReference>
<dbReference type="PANTHER" id="PTHR30313">
    <property type="entry name" value="DNA PRIMASE"/>
    <property type="match status" value="1"/>
</dbReference>
<comment type="caution">
    <text evidence="13">The sequence shown here is derived from an EMBL/GenBank/DDBJ whole genome shotgun (WGS) entry which is preliminary data.</text>
</comment>
<dbReference type="InterPro" id="IPR027417">
    <property type="entry name" value="P-loop_NTPase"/>
</dbReference>
<keyword evidence="7" id="KW-0863">Zinc-finger</keyword>
<evidence type="ECO:0000313" key="13">
    <source>
        <dbReference type="EMBL" id="MCH7411744.1"/>
    </source>
</evidence>
<dbReference type="InterPro" id="IPR037068">
    <property type="entry name" value="DNA_primase_core_N_sf"/>
</dbReference>
<dbReference type="InterPro" id="IPR036977">
    <property type="entry name" value="DNA_primase_Znf_CHC2"/>
</dbReference>
<dbReference type="PANTHER" id="PTHR30313:SF2">
    <property type="entry name" value="DNA PRIMASE"/>
    <property type="match status" value="1"/>
</dbReference>
<keyword evidence="6" id="KW-0479">Metal-binding</keyword>
<feature type="region of interest" description="Disordered" evidence="10">
    <location>
        <begin position="360"/>
        <end position="422"/>
    </location>
</feature>
<dbReference type="SUPFAM" id="SSF57783">
    <property type="entry name" value="Zinc beta-ribbon"/>
    <property type="match status" value="1"/>
</dbReference>
<evidence type="ECO:0000256" key="1">
    <source>
        <dbReference type="ARBA" id="ARBA00022478"/>
    </source>
</evidence>
<evidence type="ECO:0000256" key="10">
    <source>
        <dbReference type="SAM" id="MobiDB-lite"/>
    </source>
</evidence>
<keyword evidence="14" id="KW-1185">Reference proteome</keyword>
<evidence type="ECO:0000256" key="4">
    <source>
        <dbReference type="ARBA" id="ARBA00022695"/>
    </source>
</evidence>
<dbReference type="InterPro" id="IPR034151">
    <property type="entry name" value="TOPRIM_DnaG_bac"/>
</dbReference>
<evidence type="ECO:0000313" key="14">
    <source>
        <dbReference type="Proteomes" id="UP001165489"/>
    </source>
</evidence>
<sequence>MEIQEIKTGLTLKEVLEHYGLKPDKQNRLNCPFHDDKTPSMQVYYKTQTAYCFSSNCPTHGKSLDVIDFIMHMEQTDKHQAILKAGELITGTASPAGKLTRVALLTNMFTYFRNAVHNSRPAREHLEIRGLDYGKTEVGYNSGQFHHGSRKDEALIEACLKYGLLLDRGHTNNRTGEKAYSPFGKGGIVFPLRNREGQIVSLYFRSTTDDRQARHFYLRDRQGLYPCYPTAVGHGPKPETTKLILTEAIIDAATLLQIPGITNEYQVLSCYGTNGLTEEHIESIQSLTNLQEIIFFFDGDSAGLEGARKQGEKLKGLLPAVKISLVNTPEGEDVNSLYVNHTDSAEELLNHLLDSRIPFDAPNGSLYSSNETVSNEKKEIREQIQPTVPEQPKPTPSETAPQPKPESQKPTSSPSHAASRFDTTNPHRIIYFTDTAHYYVKGGVRQEPDRLQISLMVEGKGNSAYNRYRNRLDLYENKQTERIAREAAEKLNLRADLLELDLCRLADLLEDYRDSRETGQKPESARTTLDSTASGRCKDFLGKPNLIQRFNDLIGKAGVVGEENNRVFLFCIAASYGMPDTLHALIQGSSGSGKTHLLVKISSFIPDEDVKRFTRVTESSFYNYGMYDLKNKLICLEDLDGMKEEAQLAFRELQSREMLSSSTTGQDEKGNNRAYEKIVYGPIASMACTTKGEIYEDNMNRCFLIAVDETKAQTQRIIQYQNQKASGKVDGQEERKATGFIQDCIRMLKPCEVVNPYADKVNLPEEAHKIRRLNGLYQSFVKQMTLMNQYRRKKDGKGRLITEKEDLQVAAEIMFDSIVLKIDELDGSLRLFYEQLKTYIKGKGDAYESYSFGQREIRQALNISKTGLQRYIHDLLSLEYICQAGGHINKGYRYKIVYWDDVAKLKGKVKRHLQGQLDQLEILATR</sequence>
<keyword evidence="3" id="KW-0808">Transferase</keyword>
<dbReference type="CDD" id="cd03364">
    <property type="entry name" value="TOPRIM_DnaG_primases"/>
    <property type="match status" value="1"/>
</dbReference>
<evidence type="ECO:0000256" key="3">
    <source>
        <dbReference type="ARBA" id="ARBA00022679"/>
    </source>
</evidence>
<dbReference type="Pfam" id="PF13155">
    <property type="entry name" value="Toprim_2"/>
    <property type="match status" value="1"/>
</dbReference>
<evidence type="ECO:0000259" key="11">
    <source>
        <dbReference type="SMART" id="SM00400"/>
    </source>
</evidence>
<keyword evidence="9" id="KW-0804">Transcription</keyword>
<organism evidence="13 14">
    <name type="scientific">Belliella filtrata</name>
    <dbReference type="NCBI Taxonomy" id="2923435"/>
    <lineage>
        <taxon>Bacteria</taxon>
        <taxon>Pseudomonadati</taxon>
        <taxon>Bacteroidota</taxon>
        <taxon>Cytophagia</taxon>
        <taxon>Cytophagales</taxon>
        <taxon>Cyclobacteriaceae</taxon>
        <taxon>Belliella</taxon>
    </lineage>
</organism>